<reference evidence="1" key="1">
    <citation type="thesis" date="2021" institute="BYU ScholarsArchive" country="Provo, UT, USA">
        <title>Applications of and Algorithms for Genome Assembly and Genomic Analyses with an Emphasis on Marine Teleosts.</title>
        <authorList>
            <person name="Pickett B.D."/>
        </authorList>
    </citation>
    <scope>NUCLEOTIDE SEQUENCE</scope>
    <source>
        <strain evidence="1">HI-2016</strain>
    </source>
</reference>
<proteinExistence type="predicted"/>
<name>A0A8T2PQ81_9TELE</name>
<gene>
    <name evidence="1" type="ORF">JZ751_011643</name>
</gene>
<comment type="caution">
    <text evidence="1">The sequence shown here is derived from an EMBL/GenBank/DDBJ whole genome shotgun (WGS) entry which is preliminary data.</text>
</comment>
<dbReference type="EMBL" id="JAFBMS010000003">
    <property type="protein sequence ID" value="KAG9353527.1"/>
    <property type="molecule type" value="Genomic_DNA"/>
</dbReference>
<protein>
    <submittedName>
        <fullName evidence="1">Uncharacterized protein</fullName>
    </submittedName>
</protein>
<dbReference type="AlphaFoldDB" id="A0A8T2PQ81"/>
<sequence>MLTPKKPDAASSHATVHRLTCSVILLEHCADSDWYQEDITALKKYEEGQLKWFLLHSCLLLPIACLSEEGASHE</sequence>
<dbReference type="Proteomes" id="UP000824540">
    <property type="component" value="Unassembled WGS sequence"/>
</dbReference>
<evidence type="ECO:0000313" key="2">
    <source>
        <dbReference type="Proteomes" id="UP000824540"/>
    </source>
</evidence>
<organism evidence="1 2">
    <name type="scientific">Albula glossodonta</name>
    <name type="common">roundjaw bonefish</name>
    <dbReference type="NCBI Taxonomy" id="121402"/>
    <lineage>
        <taxon>Eukaryota</taxon>
        <taxon>Metazoa</taxon>
        <taxon>Chordata</taxon>
        <taxon>Craniata</taxon>
        <taxon>Vertebrata</taxon>
        <taxon>Euteleostomi</taxon>
        <taxon>Actinopterygii</taxon>
        <taxon>Neopterygii</taxon>
        <taxon>Teleostei</taxon>
        <taxon>Albuliformes</taxon>
        <taxon>Albulidae</taxon>
        <taxon>Albula</taxon>
    </lineage>
</organism>
<keyword evidence="2" id="KW-1185">Reference proteome</keyword>
<accession>A0A8T2PQ81</accession>
<evidence type="ECO:0000313" key="1">
    <source>
        <dbReference type="EMBL" id="KAG9353527.1"/>
    </source>
</evidence>